<evidence type="ECO:0000256" key="1">
    <source>
        <dbReference type="ARBA" id="ARBA00022679"/>
    </source>
</evidence>
<feature type="compositionally biased region" description="Polar residues" evidence="7">
    <location>
        <begin position="174"/>
        <end position="187"/>
    </location>
</feature>
<dbReference type="GO" id="GO:0005737">
    <property type="term" value="C:cytoplasm"/>
    <property type="evidence" value="ECO:0007669"/>
    <property type="project" value="TreeGrafter"/>
</dbReference>
<dbReference type="InterPro" id="IPR008271">
    <property type="entry name" value="Ser/Thr_kinase_AS"/>
</dbReference>
<dbReference type="SUPFAM" id="SSF56112">
    <property type="entry name" value="Protein kinase-like (PK-like)"/>
    <property type="match status" value="1"/>
</dbReference>
<evidence type="ECO:0000259" key="8">
    <source>
        <dbReference type="PROSITE" id="PS50011"/>
    </source>
</evidence>
<dbReference type="InterPro" id="IPR000719">
    <property type="entry name" value="Prot_kinase_dom"/>
</dbReference>
<sequence length="1162" mass="124223">MESGSRIPAPSRILRHSRSRTEGASLSKRSKGAALLGNVTPDHAGNALTLAPNMADRSVSLTGPTIHHSAASTALQPSPYSKTSASALPPSSPYRTPAKRKSLLLAAAAQSGSASTSAARNRSSSTGSAFSSHTLLTAEPMSSRSASALRIEAAEEKLQHASALFDFARKRPQGENQAPGCQQTPSKSAPDLSRNRQSTMSKLALRDISSPSLPIGERDAEWTDDVADVDQSPAHMKAHRLAHPGLFETRHADRSRVSFGSSSFRADDSGLAFVTPSSAGKFAANAPTQSTPQKDKAQGTTPKHLGVLGAQGFGPRQRSSLANEAFTGDSSDAGSAASSPSAAPSSARSQRTAPIGCQQLYPAESPLKKHPVAQESIPKFSTPQFKNVKPLQAAFMSTGLVSKRNRPRGDLADLSGEYLQPLPPRPNFNTSSAAAIGLREVVAAASAHHAISAANTSVMPDTPVKKPAPTTFKPPASLRTHLGIPERPPSRSSSDSPSPVLLPHSPLLKDSCDSPTLGLMSVDQHAFENSAAKGWPTLDASGTLERSHRPKKPAVRPALSRTQAFDAATPAASISGLAAANDSHFTREPSSFLANRQKFMNHRSRPLSVQGLQRKTSMTTEQAAATFSGNAASTATDGGPTPSPGLGMSLGMGMGIAPVPMTPTRNHTPIKWFEAAQLVTTPSPTSHSNAKERERERARSRNVRSPLLLLASPRQGVNVSKFQSSFNVQSVLGTGEFSEVLKVEDKTTGYISAVKRMKKAFGGPRDRLRRMEEVDILRHLQHDGQAHRNVINLLDAWEEGGHLFLQTELCGLGTLAFFLEEYGCMAGNLDEPRLWKILAELSAGLQHIHGNGVLHLDLKPANVLITEVGSLKVGDFGFATRWPLMPAAATLKGAGVHAAAPIGDGDDELVPVRRRGKKQSLEREGDREYLAPEIMSKGRYGKEADMFSLGLIMLEAGGNVVLPDNGEPWLKLRNDDFTDVDLSHLSDQLVELIFAMLDSRPEARPSIDDIVQHPVMRAVQRRMALGVMNSELDQLPDFELPTIESGPLIGLVGDGDDQAMDTSEDLLPPSQSAPAMRQTLSALGLSFADEDESEPRKVMDIRGALIAEPQEEFLDDILSCSNVWEAAGFPSPFEVQGPMKVPLSDQMAPRAPSLPRDQMILD</sequence>
<dbReference type="PANTHER" id="PTHR11042">
    <property type="entry name" value="EUKARYOTIC TRANSLATION INITIATION FACTOR 2-ALPHA KINASE EIF2-ALPHA KINASE -RELATED"/>
    <property type="match status" value="1"/>
</dbReference>
<dbReference type="OMA" id="ENTEHEH"/>
<feature type="compositionally biased region" description="Low complexity" evidence="7">
    <location>
        <begin position="465"/>
        <end position="475"/>
    </location>
</feature>
<reference evidence="9 10" key="1">
    <citation type="submission" date="2014-05" db="EMBL/GenBank/DDBJ databases">
        <title>Draft genome sequence of a rare smut relative, Tilletiaria anomala UBC 951.</title>
        <authorList>
            <consortium name="DOE Joint Genome Institute"/>
            <person name="Toome M."/>
            <person name="Kuo A."/>
            <person name="Henrissat B."/>
            <person name="Lipzen A."/>
            <person name="Tritt A."/>
            <person name="Yoshinaga Y."/>
            <person name="Zane M."/>
            <person name="Barry K."/>
            <person name="Grigoriev I.V."/>
            <person name="Spatafora J.W."/>
            <person name="Aimea M.C."/>
        </authorList>
    </citation>
    <scope>NUCLEOTIDE SEQUENCE [LARGE SCALE GENOMIC DNA]</scope>
    <source>
        <strain evidence="9 10">UBC 951</strain>
    </source>
</reference>
<dbReference type="OrthoDB" id="5337378at2759"/>
<organism evidence="9 10">
    <name type="scientific">Tilletiaria anomala (strain ATCC 24038 / CBS 436.72 / UBC 951)</name>
    <dbReference type="NCBI Taxonomy" id="1037660"/>
    <lineage>
        <taxon>Eukaryota</taxon>
        <taxon>Fungi</taxon>
        <taxon>Dikarya</taxon>
        <taxon>Basidiomycota</taxon>
        <taxon>Ustilaginomycotina</taxon>
        <taxon>Exobasidiomycetes</taxon>
        <taxon>Georgefischeriales</taxon>
        <taxon>Tilletiariaceae</taxon>
        <taxon>Tilletiaria</taxon>
    </lineage>
</organism>
<feature type="domain" description="Protein kinase" evidence="8">
    <location>
        <begin position="726"/>
        <end position="1016"/>
    </location>
</feature>
<feature type="region of interest" description="Disordered" evidence="7">
    <location>
        <begin position="1143"/>
        <end position="1162"/>
    </location>
</feature>
<feature type="binding site" evidence="6">
    <location>
        <position position="755"/>
    </location>
    <ligand>
        <name>ATP</name>
        <dbReference type="ChEBI" id="CHEBI:30616"/>
    </ligand>
</feature>
<evidence type="ECO:0000256" key="3">
    <source>
        <dbReference type="ARBA" id="ARBA00022777"/>
    </source>
</evidence>
<dbReference type="GO" id="GO:0004713">
    <property type="term" value="F:protein tyrosine kinase activity"/>
    <property type="evidence" value="ECO:0007669"/>
    <property type="project" value="TreeGrafter"/>
</dbReference>
<evidence type="ECO:0000256" key="7">
    <source>
        <dbReference type="SAM" id="MobiDB-lite"/>
    </source>
</evidence>
<dbReference type="EMBL" id="JMSN01000016">
    <property type="protein sequence ID" value="KDN51424.1"/>
    <property type="molecule type" value="Genomic_DNA"/>
</dbReference>
<proteinExistence type="inferred from homology"/>
<dbReference type="AlphaFoldDB" id="A0A066WK80"/>
<evidence type="ECO:0000313" key="10">
    <source>
        <dbReference type="Proteomes" id="UP000027361"/>
    </source>
</evidence>
<accession>A0A066WK80</accession>
<feature type="region of interest" description="Disordered" evidence="7">
    <location>
        <begin position="282"/>
        <end position="352"/>
    </location>
</feature>
<evidence type="ECO:0000256" key="4">
    <source>
        <dbReference type="ARBA" id="ARBA00022840"/>
    </source>
</evidence>
<dbReference type="Proteomes" id="UP000027361">
    <property type="component" value="Unassembled WGS sequence"/>
</dbReference>
<feature type="region of interest" description="Disordered" evidence="7">
    <location>
        <begin position="111"/>
        <end position="141"/>
    </location>
</feature>
<dbReference type="PROSITE" id="PS00107">
    <property type="entry name" value="PROTEIN_KINASE_ATP"/>
    <property type="match status" value="1"/>
</dbReference>
<keyword evidence="4 6" id="KW-0067">ATP-binding</keyword>
<dbReference type="GO" id="GO:0110031">
    <property type="term" value="P:negative regulation of G2/MI transition of meiotic cell cycle"/>
    <property type="evidence" value="ECO:0007669"/>
    <property type="project" value="TreeGrafter"/>
</dbReference>
<evidence type="ECO:0000313" key="9">
    <source>
        <dbReference type="EMBL" id="KDN51424.1"/>
    </source>
</evidence>
<feature type="compositionally biased region" description="Low complexity" evidence="7">
    <location>
        <begin position="111"/>
        <end position="132"/>
    </location>
</feature>
<feature type="region of interest" description="Disordered" evidence="7">
    <location>
        <begin position="534"/>
        <end position="560"/>
    </location>
</feature>
<feature type="region of interest" description="Disordered" evidence="7">
    <location>
        <begin position="70"/>
        <end position="97"/>
    </location>
</feature>
<feature type="compositionally biased region" description="Low complexity" evidence="7">
    <location>
        <begin position="490"/>
        <end position="507"/>
    </location>
</feature>
<dbReference type="InParanoid" id="A0A066WK80"/>
<dbReference type="Gene3D" id="3.30.200.20">
    <property type="entry name" value="Phosphorylase Kinase, domain 1"/>
    <property type="match status" value="1"/>
</dbReference>
<name>A0A066WK80_TILAU</name>
<feature type="region of interest" description="Disordered" evidence="7">
    <location>
        <begin position="602"/>
        <end position="648"/>
    </location>
</feature>
<keyword evidence="1" id="KW-0808">Transferase</keyword>
<dbReference type="PROSITE" id="PS50011">
    <property type="entry name" value="PROTEIN_KINASE_DOM"/>
    <property type="match status" value="1"/>
</dbReference>
<evidence type="ECO:0000256" key="5">
    <source>
        <dbReference type="ARBA" id="ARBA00037982"/>
    </source>
</evidence>
<dbReference type="PROSITE" id="PS00108">
    <property type="entry name" value="PROTEIN_KINASE_ST"/>
    <property type="match status" value="1"/>
</dbReference>
<keyword evidence="3" id="KW-0418">Kinase</keyword>
<evidence type="ECO:0000256" key="6">
    <source>
        <dbReference type="PROSITE-ProRule" id="PRU10141"/>
    </source>
</evidence>
<feature type="compositionally biased region" description="Low complexity" evidence="7">
    <location>
        <begin position="328"/>
        <end position="347"/>
    </location>
</feature>
<feature type="compositionally biased region" description="Polar residues" evidence="7">
    <location>
        <begin position="70"/>
        <end position="86"/>
    </location>
</feature>
<dbReference type="GO" id="GO:0005634">
    <property type="term" value="C:nucleus"/>
    <property type="evidence" value="ECO:0007669"/>
    <property type="project" value="TreeGrafter"/>
</dbReference>
<dbReference type="RefSeq" id="XP_013244760.1">
    <property type="nucleotide sequence ID" value="XM_013389306.1"/>
</dbReference>
<dbReference type="STRING" id="1037660.A0A066WK80"/>
<comment type="similarity">
    <text evidence="5">Belongs to the protein kinase superfamily. Ser/Thr protein kinase family. GCN2 subfamily.</text>
</comment>
<feature type="compositionally biased region" description="Basic and acidic residues" evidence="7">
    <location>
        <begin position="689"/>
        <end position="699"/>
    </location>
</feature>
<dbReference type="GeneID" id="25263992"/>
<dbReference type="GO" id="GO:0005524">
    <property type="term" value="F:ATP binding"/>
    <property type="evidence" value="ECO:0007669"/>
    <property type="project" value="UniProtKB-UniRule"/>
</dbReference>
<dbReference type="HOGENOM" id="CLU_275101_0_0_1"/>
<feature type="compositionally biased region" description="Polar residues" evidence="7">
    <location>
        <begin position="610"/>
        <end position="636"/>
    </location>
</feature>
<dbReference type="Gene3D" id="1.10.510.10">
    <property type="entry name" value="Transferase(Phosphotransferase) domain 1"/>
    <property type="match status" value="1"/>
</dbReference>
<gene>
    <name evidence="9" type="ORF">K437DRAFT_254837</name>
</gene>
<dbReference type="FunFam" id="1.10.510.10:FF:000811">
    <property type="entry name" value="Cyclin-dependent kinase WEE1"/>
    <property type="match status" value="1"/>
</dbReference>
<dbReference type="InterPro" id="IPR017441">
    <property type="entry name" value="Protein_kinase_ATP_BS"/>
</dbReference>
<feature type="region of interest" description="Disordered" evidence="7">
    <location>
        <begin position="1"/>
        <end position="47"/>
    </location>
</feature>
<feature type="region of interest" description="Disordered" evidence="7">
    <location>
        <begin position="458"/>
        <end position="507"/>
    </location>
</feature>
<dbReference type="FunCoup" id="A0A066WK80">
    <property type="interactions" value="259"/>
</dbReference>
<protein>
    <recommendedName>
        <fullName evidence="8">Protein kinase domain-containing protein</fullName>
    </recommendedName>
</protein>
<feature type="region of interest" description="Disordered" evidence="7">
    <location>
        <begin position="172"/>
        <end position="219"/>
    </location>
</feature>
<dbReference type="Pfam" id="PF00069">
    <property type="entry name" value="Pkinase"/>
    <property type="match status" value="1"/>
</dbReference>
<keyword evidence="10" id="KW-1185">Reference proteome</keyword>
<comment type="caution">
    <text evidence="9">The sequence shown here is derived from an EMBL/GenBank/DDBJ whole genome shotgun (WGS) entry which is preliminary data.</text>
</comment>
<dbReference type="PANTHER" id="PTHR11042:SF190">
    <property type="entry name" value="MITOSIS INHIBITOR PROTEIN KINASE MIK1"/>
    <property type="match status" value="1"/>
</dbReference>
<dbReference type="InterPro" id="IPR011009">
    <property type="entry name" value="Kinase-like_dom_sf"/>
</dbReference>
<dbReference type="InterPro" id="IPR050339">
    <property type="entry name" value="CC_SR_Kinase"/>
</dbReference>
<keyword evidence="2 6" id="KW-0547">Nucleotide-binding</keyword>
<evidence type="ECO:0000256" key="2">
    <source>
        <dbReference type="ARBA" id="ARBA00022741"/>
    </source>
</evidence>
<feature type="region of interest" description="Disordered" evidence="7">
    <location>
        <begin position="681"/>
        <end position="702"/>
    </location>
</feature>
<dbReference type="SMART" id="SM00220">
    <property type="entry name" value="S_TKc"/>
    <property type="match status" value="1"/>
</dbReference>